<dbReference type="OrthoDB" id="3980145at2759"/>
<name>A0A1E3QUJ0_9ASCO</name>
<dbReference type="RefSeq" id="XP_018985980.1">
    <property type="nucleotide sequence ID" value="XM_019130410.1"/>
</dbReference>
<reference evidence="2" key="1">
    <citation type="submission" date="2016-05" db="EMBL/GenBank/DDBJ databases">
        <title>Comparative genomics of biotechnologically important yeasts.</title>
        <authorList>
            <consortium name="DOE Joint Genome Institute"/>
            <person name="Riley R."/>
            <person name="Haridas S."/>
            <person name="Wolfe K.H."/>
            <person name="Lopes M.R."/>
            <person name="Hittinger C.T."/>
            <person name="Goker M."/>
            <person name="Salamov A."/>
            <person name="Wisecaver J."/>
            <person name="Long T.M."/>
            <person name="Aerts A.L."/>
            <person name="Barry K."/>
            <person name="Choi C."/>
            <person name="Clum A."/>
            <person name="Coughlan A.Y."/>
            <person name="Deshpande S."/>
            <person name="Douglass A.P."/>
            <person name="Hanson S.J."/>
            <person name="Klenk H.-P."/>
            <person name="Labutti K."/>
            <person name="Lapidus A."/>
            <person name="Lindquist E."/>
            <person name="Lipzen A."/>
            <person name="Meier-Kolthoff J.P."/>
            <person name="Ohm R.A."/>
            <person name="Otillar R.P."/>
            <person name="Pangilinan J."/>
            <person name="Peng Y."/>
            <person name="Rokas A."/>
            <person name="Rosa C.A."/>
            <person name="Scheuner C."/>
            <person name="Sibirny A.A."/>
            <person name="Slot J.C."/>
            <person name="Stielow J.B."/>
            <person name="Sun H."/>
            <person name="Kurtzman C.P."/>
            <person name="Blackwell M."/>
            <person name="Grigoriev I.V."/>
            <person name="Jeffries T.W."/>
        </authorList>
    </citation>
    <scope>NUCLEOTIDE SEQUENCE [LARGE SCALE GENOMIC DNA]</scope>
    <source>
        <strain evidence="2">NRRL Y-12698</strain>
    </source>
</reference>
<sequence length="105" mass="11785">MDRTLFPVNDTHPVELAVQSMLGPNLEKLNRQLESLHESQATLIMRLQIMQADLDQFDKRCFGSGVASEQAQIVQRVTELKKRLRAVNKTLGVVAGRMQARVPAT</sequence>
<dbReference type="GeneID" id="30148263"/>
<protein>
    <submittedName>
        <fullName evidence="1">Uncharacterized protein</fullName>
    </submittedName>
</protein>
<evidence type="ECO:0000313" key="2">
    <source>
        <dbReference type="Proteomes" id="UP000094336"/>
    </source>
</evidence>
<accession>A0A1E3QUJ0</accession>
<evidence type="ECO:0000313" key="1">
    <source>
        <dbReference type="EMBL" id="ODQ80652.1"/>
    </source>
</evidence>
<dbReference type="Proteomes" id="UP000094336">
    <property type="component" value="Unassembled WGS sequence"/>
</dbReference>
<gene>
    <name evidence="1" type="ORF">BABINDRAFT_166255</name>
</gene>
<dbReference type="AlphaFoldDB" id="A0A1E3QUJ0"/>
<organism evidence="1 2">
    <name type="scientific">Babjeviella inositovora NRRL Y-12698</name>
    <dbReference type="NCBI Taxonomy" id="984486"/>
    <lineage>
        <taxon>Eukaryota</taxon>
        <taxon>Fungi</taxon>
        <taxon>Dikarya</taxon>
        <taxon>Ascomycota</taxon>
        <taxon>Saccharomycotina</taxon>
        <taxon>Pichiomycetes</taxon>
        <taxon>Serinales incertae sedis</taxon>
        <taxon>Babjeviella</taxon>
    </lineage>
</organism>
<keyword evidence="2" id="KW-1185">Reference proteome</keyword>
<dbReference type="EMBL" id="KV454429">
    <property type="protein sequence ID" value="ODQ80652.1"/>
    <property type="molecule type" value="Genomic_DNA"/>
</dbReference>
<proteinExistence type="predicted"/>